<name>A0A8X6QD97_NEPPI</name>
<gene>
    <name evidence="7" type="ORF">NPIL_435891</name>
</gene>
<dbReference type="Pfam" id="PF09446">
    <property type="entry name" value="VMA21"/>
    <property type="match status" value="1"/>
</dbReference>
<reference evidence="7" key="1">
    <citation type="submission" date="2020-08" db="EMBL/GenBank/DDBJ databases">
        <title>Multicomponent nature underlies the extraordinary mechanical properties of spider dragline silk.</title>
        <authorList>
            <person name="Kono N."/>
            <person name="Nakamura H."/>
            <person name="Mori M."/>
            <person name="Yoshida Y."/>
            <person name="Ohtoshi R."/>
            <person name="Malay A.D."/>
            <person name="Moran D.A.P."/>
            <person name="Tomita M."/>
            <person name="Numata K."/>
            <person name="Arakawa K."/>
        </authorList>
    </citation>
    <scope>NUCLEOTIDE SEQUENCE</scope>
</reference>
<dbReference type="GO" id="GO:0005789">
    <property type="term" value="C:endoplasmic reticulum membrane"/>
    <property type="evidence" value="ECO:0007669"/>
    <property type="project" value="TreeGrafter"/>
</dbReference>
<evidence type="ECO:0000256" key="4">
    <source>
        <dbReference type="ARBA" id="ARBA00023136"/>
    </source>
</evidence>
<comment type="caution">
    <text evidence="7">The sequence shown here is derived from an EMBL/GenBank/DDBJ whole genome shotgun (WGS) entry which is preliminary data.</text>
</comment>
<sequence>MTTVKQRNPMMVLLFYSGLMVTLPIFSFFASQYVMESYFDASYSRSNIYATVCSVLVIHIILGVFVYYAYKEDKVVPFPPEKED</sequence>
<dbReference type="OrthoDB" id="160405at2759"/>
<keyword evidence="5" id="KW-0968">Cytoplasmic vesicle</keyword>
<dbReference type="PANTHER" id="PTHR31792:SF3">
    <property type="entry name" value="VACUOLAR ATPASE ASSEMBLY INTEGRAL MEMBRANE PROTEIN VMA21"/>
    <property type="match status" value="1"/>
</dbReference>
<feature type="transmembrane region" description="Helical" evidence="6">
    <location>
        <begin position="47"/>
        <end position="70"/>
    </location>
</feature>
<organism evidence="7 8">
    <name type="scientific">Nephila pilipes</name>
    <name type="common">Giant wood spider</name>
    <name type="synonym">Nephila maculata</name>
    <dbReference type="NCBI Taxonomy" id="299642"/>
    <lineage>
        <taxon>Eukaryota</taxon>
        <taxon>Metazoa</taxon>
        <taxon>Ecdysozoa</taxon>
        <taxon>Arthropoda</taxon>
        <taxon>Chelicerata</taxon>
        <taxon>Arachnida</taxon>
        <taxon>Araneae</taxon>
        <taxon>Araneomorphae</taxon>
        <taxon>Entelegynae</taxon>
        <taxon>Araneoidea</taxon>
        <taxon>Nephilidae</taxon>
        <taxon>Nephila</taxon>
    </lineage>
</organism>
<protein>
    <recommendedName>
        <fullName evidence="9">Vacuolar ATPase assembly integral membrane protein VMA21 homolog</fullName>
    </recommendedName>
</protein>
<keyword evidence="2" id="KW-0256">Endoplasmic reticulum</keyword>
<evidence type="ECO:0000313" key="8">
    <source>
        <dbReference type="Proteomes" id="UP000887013"/>
    </source>
</evidence>
<evidence type="ECO:0000313" key="7">
    <source>
        <dbReference type="EMBL" id="GFU20612.1"/>
    </source>
</evidence>
<dbReference type="InterPro" id="IPR019013">
    <property type="entry name" value="Vma21"/>
</dbReference>
<evidence type="ECO:0000256" key="5">
    <source>
        <dbReference type="ARBA" id="ARBA00023329"/>
    </source>
</evidence>
<evidence type="ECO:0000256" key="2">
    <source>
        <dbReference type="ARBA" id="ARBA00022824"/>
    </source>
</evidence>
<proteinExistence type="predicted"/>
<keyword evidence="1 6" id="KW-0812">Transmembrane</keyword>
<feature type="transmembrane region" description="Helical" evidence="6">
    <location>
        <begin position="12"/>
        <end position="35"/>
    </location>
</feature>
<dbReference type="PANTHER" id="PTHR31792">
    <property type="entry name" value="VACUOLAR ATPASE ASSEMBLY INTEGRAL MEMBRANE PROTEIN VMA21"/>
    <property type="match status" value="1"/>
</dbReference>
<evidence type="ECO:0008006" key="9">
    <source>
        <dbReference type="Google" id="ProtNLM"/>
    </source>
</evidence>
<evidence type="ECO:0000256" key="6">
    <source>
        <dbReference type="SAM" id="Phobius"/>
    </source>
</evidence>
<keyword evidence="8" id="KW-1185">Reference proteome</keyword>
<keyword evidence="3 6" id="KW-1133">Transmembrane helix</keyword>
<evidence type="ECO:0000256" key="3">
    <source>
        <dbReference type="ARBA" id="ARBA00022989"/>
    </source>
</evidence>
<dbReference type="GO" id="GO:0070072">
    <property type="term" value="P:vacuolar proton-transporting V-type ATPase complex assembly"/>
    <property type="evidence" value="ECO:0007669"/>
    <property type="project" value="InterPro"/>
</dbReference>
<dbReference type="AlphaFoldDB" id="A0A8X6QD97"/>
<accession>A0A8X6QD97</accession>
<dbReference type="Proteomes" id="UP000887013">
    <property type="component" value="Unassembled WGS sequence"/>
</dbReference>
<dbReference type="GO" id="GO:0031410">
    <property type="term" value="C:cytoplasmic vesicle"/>
    <property type="evidence" value="ECO:0007669"/>
    <property type="project" value="UniProtKB-KW"/>
</dbReference>
<keyword evidence="4 6" id="KW-0472">Membrane</keyword>
<evidence type="ECO:0000256" key="1">
    <source>
        <dbReference type="ARBA" id="ARBA00022692"/>
    </source>
</evidence>
<dbReference type="EMBL" id="BMAW01031315">
    <property type="protein sequence ID" value="GFU20612.1"/>
    <property type="molecule type" value="Genomic_DNA"/>
</dbReference>